<dbReference type="Proteomes" id="UP000183315">
    <property type="component" value="Unassembled WGS sequence"/>
</dbReference>
<reference evidence="5" key="1">
    <citation type="submission" date="2016-10" db="EMBL/GenBank/DDBJ databases">
        <authorList>
            <person name="Varghese N."/>
        </authorList>
    </citation>
    <scope>NUCLEOTIDE SEQUENCE [LARGE SCALE GENOMIC DNA]</scope>
    <source>
        <strain evidence="5">DSM 24868</strain>
    </source>
</reference>
<feature type="domain" description="Acetyl xylan esterase" evidence="3">
    <location>
        <begin position="1"/>
        <end position="322"/>
    </location>
</feature>
<dbReference type="PANTHER" id="PTHR40111">
    <property type="entry name" value="CEPHALOSPORIN-C DEACETYLASE"/>
    <property type="match status" value="1"/>
</dbReference>
<dbReference type="InterPro" id="IPR029058">
    <property type="entry name" value="AB_hydrolase_fold"/>
</dbReference>
<dbReference type="SUPFAM" id="SSF53474">
    <property type="entry name" value="alpha/beta-Hydrolases"/>
    <property type="match status" value="1"/>
</dbReference>
<dbReference type="OrthoDB" id="9770528at2"/>
<feature type="active site" description="Charge relay system" evidence="1">
    <location>
        <position position="305"/>
    </location>
</feature>
<feature type="active site" description="Nucleophile" evidence="1">
    <location>
        <position position="191"/>
    </location>
</feature>
<evidence type="ECO:0000256" key="1">
    <source>
        <dbReference type="PIRSR" id="PIRSR639069-1"/>
    </source>
</evidence>
<dbReference type="Pfam" id="PF05448">
    <property type="entry name" value="AXE1"/>
    <property type="match status" value="1"/>
</dbReference>
<sequence length="325" mass="34779">MPYIDMSPAQLAEYRPAIPEPDDFDARWSATLDEARTHDLALTATPATHPLAVIDVEDVTFAGFGGDPVKAWLLRPRGATGDLPVIVQYNGYGGGRGLPHERLFWAAAGYAHLVMDTRGQGSAWGSGGHTDDASAGGAAAGPAHPGYMTRGILDFDTYYYRRVITDAVRAVDAARALEGIDGDRIVVAGGSQGGGLAIAAAGLSDVAAALVDVPFLCDIERGMDIADSDPYQEICRYLAVHRGHEREVLATLRYVDGVHHGRRATAPALFSAALRDPITPPSTVFAAYHAWGGPAEIETYRFNGHEGGECYQQERQAAFLEDLWS</sequence>
<protein>
    <submittedName>
        <fullName evidence="4">Cephalosporin-C deacetylase</fullName>
    </submittedName>
</protein>
<dbReference type="AlphaFoldDB" id="A0A1H6U068"/>
<evidence type="ECO:0000256" key="2">
    <source>
        <dbReference type="PIRSR" id="PIRSR639069-2"/>
    </source>
</evidence>
<proteinExistence type="predicted"/>
<feature type="binding site" evidence="2">
    <location>
        <position position="92"/>
    </location>
    <ligand>
        <name>substrate</name>
    </ligand>
</feature>
<evidence type="ECO:0000313" key="5">
    <source>
        <dbReference type="Proteomes" id="UP000183315"/>
    </source>
</evidence>
<dbReference type="InterPro" id="IPR039069">
    <property type="entry name" value="CE7"/>
</dbReference>
<dbReference type="InterPro" id="IPR008391">
    <property type="entry name" value="AXE1_dom"/>
</dbReference>
<dbReference type="EMBL" id="FNZI01000001">
    <property type="protein sequence ID" value="SEI85671.1"/>
    <property type="molecule type" value="Genomic_DNA"/>
</dbReference>
<evidence type="ECO:0000259" key="3">
    <source>
        <dbReference type="Pfam" id="PF05448"/>
    </source>
</evidence>
<name>A0A1H6U068_9MICO</name>
<dbReference type="eggNOG" id="COG3458">
    <property type="taxonomic scope" value="Bacteria"/>
</dbReference>
<gene>
    <name evidence="4" type="ORF">SAMN05421637_0203</name>
</gene>
<keyword evidence="5" id="KW-1185">Reference proteome</keyword>
<organism evidence="4 5">
    <name type="scientific">Demequina mangrovi</name>
    <dbReference type="NCBI Taxonomy" id="1043493"/>
    <lineage>
        <taxon>Bacteria</taxon>
        <taxon>Bacillati</taxon>
        <taxon>Actinomycetota</taxon>
        <taxon>Actinomycetes</taxon>
        <taxon>Micrococcales</taxon>
        <taxon>Demequinaceae</taxon>
        <taxon>Demequina</taxon>
    </lineage>
</organism>
<evidence type="ECO:0000313" key="4">
    <source>
        <dbReference type="EMBL" id="SEI85671.1"/>
    </source>
</evidence>
<dbReference type="RefSeq" id="WP_042212130.1">
    <property type="nucleotide sequence ID" value="NZ_BBLU01000001.1"/>
</dbReference>
<accession>A0A1H6U068</accession>
<dbReference type="STRING" id="1043493.SAMN05421637_0203"/>
<dbReference type="GO" id="GO:0005976">
    <property type="term" value="P:polysaccharide metabolic process"/>
    <property type="evidence" value="ECO:0007669"/>
    <property type="project" value="TreeGrafter"/>
</dbReference>
<dbReference type="Gene3D" id="3.40.50.1820">
    <property type="entry name" value="alpha/beta hydrolase"/>
    <property type="match status" value="1"/>
</dbReference>
<dbReference type="PANTHER" id="PTHR40111:SF1">
    <property type="entry name" value="CEPHALOSPORIN-C DEACETYLASE"/>
    <property type="match status" value="1"/>
</dbReference>
<dbReference type="GO" id="GO:0052689">
    <property type="term" value="F:carboxylic ester hydrolase activity"/>
    <property type="evidence" value="ECO:0007669"/>
    <property type="project" value="TreeGrafter"/>
</dbReference>
<feature type="active site" description="Charge relay system" evidence="1">
    <location>
        <position position="276"/>
    </location>
</feature>